<keyword evidence="2" id="KW-0433">Leucine-rich repeat</keyword>
<keyword evidence="8" id="KW-0479">Metal-binding</keyword>
<protein>
    <recommendedName>
        <fullName evidence="10">RING-type domain-containing protein</fullName>
    </recommendedName>
</protein>
<dbReference type="HOGENOM" id="CLU_027302_1_0_1"/>
<dbReference type="Gene3D" id="3.40.50.300">
    <property type="entry name" value="P-loop containing nucleotide triphosphate hydrolases"/>
    <property type="match status" value="1"/>
</dbReference>
<dbReference type="EMBL" id="CM000139">
    <property type="protein sequence ID" value="EEE56307.1"/>
    <property type="molecule type" value="Genomic_DNA"/>
</dbReference>
<evidence type="ECO:0000256" key="1">
    <source>
        <dbReference type="ARBA" id="ARBA00008894"/>
    </source>
</evidence>
<dbReference type="SMART" id="SM00184">
    <property type="entry name" value="RING"/>
    <property type="match status" value="1"/>
</dbReference>
<dbReference type="Gene3D" id="1.10.10.10">
    <property type="entry name" value="Winged helix-like DNA-binding domain superfamily/Winged helix DNA-binding domain"/>
    <property type="match status" value="1"/>
</dbReference>
<dbReference type="Pfam" id="PF18052">
    <property type="entry name" value="Rx_N"/>
    <property type="match status" value="1"/>
</dbReference>
<feature type="compositionally biased region" description="Basic and acidic residues" evidence="9">
    <location>
        <begin position="1414"/>
        <end position="1437"/>
    </location>
</feature>
<dbReference type="Pfam" id="PF23559">
    <property type="entry name" value="WHD_DRP"/>
    <property type="match status" value="1"/>
</dbReference>
<feature type="compositionally biased region" description="Polar residues" evidence="9">
    <location>
        <begin position="1597"/>
        <end position="1610"/>
    </location>
</feature>
<dbReference type="SUPFAM" id="SSF52540">
    <property type="entry name" value="P-loop containing nucleoside triphosphate hydrolases"/>
    <property type="match status" value="1"/>
</dbReference>
<keyword evidence="4" id="KW-0547">Nucleotide-binding</keyword>
<dbReference type="GO" id="GO:0008270">
    <property type="term" value="F:zinc ion binding"/>
    <property type="evidence" value="ECO:0007669"/>
    <property type="project" value="UniProtKB-KW"/>
</dbReference>
<evidence type="ECO:0000256" key="2">
    <source>
        <dbReference type="ARBA" id="ARBA00022614"/>
    </source>
</evidence>
<comment type="similarity">
    <text evidence="1">Belongs to the disease resistance NB-LRR family.</text>
</comment>
<keyword evidence="8" id="KW-0863">Zinc-finger</keyword>
<dbReference type="GO" id="GO:0043531">
    <property type="term" value="F:ADP binding"/>
    <property type="evidence" value="ECO:0007669"/>
    <property type="project" value="InterPro"/>
</dbReference>
<dbReference type="InterPro" id="IPR036388">
    <property type="entry name" value="WH-like_DNA-bd_sf"/>
</dbReference>
<feature type="compositionally biased region" description="Polar residues" evidence="9">
    <location>
        <begin position="1647"/>
        <end position="1661"/>
    </location>
</feature>
<dbReference type="InterPro" id="IPR042197">
    <property type="entry name" value="Apaf_helical"/>
</dbReference>
<keyword evidence="8" id="KW-0862">Zinc</keyword>
<evidence type="ECO:0000256" key="5">
    <source>
        <dbReference type="ARBA" id="ARBA00022821"/>
    </source>
</evidence>
<dbReference type="InterPro" id="IPR058922">
    <property type="entry name" value="WHD_DRP"/>
</dbReference>
<dbReference type="Pfam" id="PF13639">
    <property type="entry name" value="zf-RING_2"/>
    <property type="match status" value="1"/>
</dbReference>
<evidence type="ECO:0000256" key="3">
    <source>
        <dbReference type="ARBA" id="ARBA00022737"/>
    </source>
</evidence>
<dbReference type="GO" id="GO:0009626">
    <property type="term" value="P:plant-type hypersensitive response"/>
    <property type="evidence" value="ECO:0007669"/>
    <property type="project" value="UniProtKB-ARBA"/>
</dbReference>
<evidence type="ECO:0000256" key="7">
    <source>
        <dbReference type="ARBA" id="ARBA00023054"/>
    </source>
</evidence>
<evidence type="ECO:0000256" key="6">
    <source>
        <dbReference type="ARBA" id="ARBA00022840"/>
    </source>
</evidence>
<reference evidence="11" key="1">
    <citation type="journal article" date="2005" name="PLoS Biol.">
        <title>The genomes of Oryza sativa: a history of duplications.</title>
        <authorList>
            <person name="Yu J."/>
            <person name="Wang J."/>
            <person name="Lin W."/>
            <person name="Li S."/>
            <person name="Li H."/>
            <person name="Zhou J."/>
            <person name="Ni P."/>
            <person name="Dong W."/>
            <person name="Hu S."/>
            <person name="Zeng C."/>
            <person name="Zhang J."/>
            <person name="Zhang Y."/>
            <person name="Li R."/>
            <person name="Xu Z."/>
            <person name="Li S."/>
            <person name="Li X."/>
            <person name="Zheng H."/>
            <person name="Cong L."/>
            <person name="Lin L."/>
            <person name="Yin J."/>
            <person name="Geng J."/>
            <person name="Li G."/>
            <person name="Shi J."/>
            <person name="Liu J."/>
            <person name="Lv H."/>
            <person name="Li J."/>
            <person name="Wang J."/>
            <person name="Deng Y."/>
            <person name="Ran L."/>
            <person name="Shi X."/>
            <person name="Wang X."/>
            <person name="Wu Q."/>
            <person name="Li C."/>
            <person name="Ren X."/>
            <person name="Wang J."/>
            <person name="Wang X."/>
            <person name="Li D."/>
            <person name="Liu D."/>
            <person name="Zhang X."/>
            <person name="Ji Z."/>
            <person name="Zhao W."/>
            <person name="Sun Y."/>
            <person name="Zhang Z."/>
            <person name="Bao J."/>
            <person name="Han Y."/>
            <person name="Dong L."/>
            <person name="Ji J."/>
            <person name="Chen P."/>
            <person name="Wu S."/>
            <person name="Liu J."/>
            <person name="Xiao Y."/>
            <person name="Bu D."/>
            <person name="Tan J."/>
            <person name="Yang L."/>
            <person name="Ye C."/>
            <person name="Zhang J."/>
            <person name="Xu J."/>
            <person name="Zhou Y."/>
            <person name="Yu Y."/>
            <person name="Zhang B."/>
            <person name="Zhuang S."/>
            <person name="Wei H."/>
            <person name="Liu B."/>
            <person name="Lei M."/>
            <person name="Yu H."/>
            <person name="Li Y."/>
            <person name="Xu H."/>
            <person name="Wei S."/>
            <person name="He X."/>
            <person name="Fang L."/>
            <person name="Zhang Z."/>
            <person name="Zhang Y."/>
            <person name="Huang X."/>
            <person name="Su Z."/>
            <person name="Tong W."/>
            <person name="Li J."/>
            <person name="Tong Z."/>
            <person name="Li S."/>
            <person name="Ye J."/>
            <person name="Wang L."/>
            <person name="Fang L."/>
            <person name="Lei T."/>
            <person name="Chen C."/>
            <person name="Chen H."/>
            <person name="Xu Z."/>
            <person name="Li H."/>
            <person name="Huang H."/>
            <person name="Zhang F."/>
            <person name="Xu H."/>
            <person name="Li N."/>
            <person name="Zhao C."/>
            <person name="Li S."/>
            <person name="Dong L."/>
            <person name="Huang Y."/>
            <person name="Li L."/>
            <person name="Xi Y."/>
            <person name="Qi Q."/>
            <person name="Li W."/>
            <person name="Zhang B."/>
            <person name="Hu W."/>
            <person name="Zhang Y."/>
            <person name="Tian X."/>
            <person name="Jiao Y."/>
            <person name="Liang X."/>
            <person name="Jin J."/>
            <person name="Gao L."/>
            <person name="Zheng W."/>
            <person name="Hao B."/>
            <person name="Liu S."/>
            <person name="Wang W."/>
            <person name="Yuan L."/>
            <person name="Cao M."/>
            <person name="McDermott J."/>
            <person name="Samudrala R."/>
            <person name="Wang J."/>
            <person name="Wong G.K."/>
            <person name="Yang H."/>
        </authorList>
    </citation>
    <scope>NUCLEOTIDE SEQUENCE [LARGE SCALE GENOMIC DNA]</scope>
</reference>
<dbReference type="Pfam" id="PF23598">
    <property type="entry name" value="LRR_14"/>
    <property type="match status" value="1"/>
</dbReference>
<dbReference type="FunFam" id="3.30.40.10:FF:000504">
    <property type="entry name" value="E3 ubiquitin-protein ligase arkadia"/>
    <property type="match status" value="1"/>
</dbReference>
<dbReference type="SUPFAM" id="SSF52058">
    <property type="entry name" value="L domain-like"/>
    <property type="match status" value="1"/>
</dbReference>
<evidence type="ECO:0000256" key="4">
    <source>
        <dbReference type="ARBA" id="ARBA00022741"/>
    </source>
</evidence>
<feature type="region of interest" description="Disordered" evidence="9">
    <location>
        <begin position="1408"/>
        <end position="1495"/>
    </location>
</feature>
<evidence type="ECO:0000313" key="11">
    <source>
        <dbReference type="EMBL" id="EEE56307.1"/>
    </source>
</evidence>
<feature type="region of interest" description="Disordered" evidence="9">
    <location>
        <begin position="1561"/>
        <end position="1708"/>
    </location>
</feature>
<dbReference type="SUPFAM" id="SSF57850">
    <property type="entry name" value="RING/U-box"/>
    <property type="match status" value="1"/>
</dbReference>
<dbReference type="PANTHER" id="PTHR36766:SF40">
    <property type="entry name" value="DISEASE RESISTANCE PROTEIN RGA3"/>
    <property type="match status" value="1"/>
</dbReference>
<dbReference type="GO" id="GO:0042742">
    <property type="term" value="P:defense response to bacterium"/>
    <property type="evidence" value="ECO:0007669"/>
    <property type="project" value="UniProtKB-ARBA"/>
</dbReference>
<dbReference type="InterPro" id="IPR032675">
    <property type="entry name" value="LRR_dom_sf"/>
</dbReference>
<proteinExistence type="inferred from homology"/>
<dbReference type="SUPFAM" id="SSF52047">
    <property type="entry name" value="RNI-like"/>
    <property type="match status" value="1"/>
</dbReference>
<dbReference type="PRINTS" id="PR00364">
    <property type="entry name" value="DISEASERSIST"/>
</dbReference>
<dbReference type="FunFam" id="1.10.10.10:FF:000322">
    <property type="entry name" value="Probable disease resistance protein At1g63360"/>
    <property type="match status" value="1"/>
</dbReference>
<reference evidence="11" key="2">
    <citation type="submission" date="2008-12" db="EMBL/GenBank/DDBJ databases">
        <title>Improved gene annotation of the rice (Oryza sativa) genomes.</title>
        <authorList>
            <person name="Wang J."/>
            <person name="Li R."/>
            <person name="Fan W."/>
            <person name="Huang Q."/>
            <person name="Zhang J."/>
            <person name="Zhou Y."/>
            <person name="Hu Y."/>
            <person name="Zi S."/>
            <person name="Li J."/>
            <person name="Ni P."/>
            <person name="Zheng H."/>
            <person name="Zhang Y."/>
            <person name="Zhao M."/>
            <person name="Hao Q."/>
            <person name="McDermott J."/>
            <person name="Samudrala R."/>
            <person name="Kristiansen K."/>
            <person name="Wong G.K.-S."/>
        </authorList>
    </citation>
    <scope>NUCLEOTIDE SEQUENCE</scope>
</reference>
<evidence type="ECO:0000256" key="9">
    <source>
        <dbReference type="SAM" id="MobiDB-lite"/>
    </source>
</evidence>
<organism evidence="11">
    <name type="scientific">Oryza sativa subsp. japonica</name>
    <name type="common">Rice</name>
    <dbReference type="NCBI Taxonomy" id="39947"/>
    <lineage>
        <taxon>Eukaryota</taxon>
        <taxon>Viridiplantae</taxon>
        <taxon>Streptophyta</taxon>
        <taxon>Embryophyta</taxon>
        <taxon>Tracheophyta</taxon>
        <taxon>Spermatophyta</taxon>
        <taxon>Magnoliopsida</taxon>
        <taxon>Liliopsida</taxon>
        <taxon>Poales</taxon>
        <taxon>Poaceae</taxon>
        <taxon>BOP clade</taxon>
        <taxon>Oryzoideae</taxon>
        <taxon>Oryzeae</taxon>
        <taxon>Oryzinae</taxon>
        <taxon>Oryza</taxon>
        <taxon>Oryza sativa</taxon>
    </lineage>
</organism>
<dbReference type="Gene3D" id="1.10.8.430">
    <property type="entry name" value="Helical domain of apoptotic protease-activating factors"/>
    <property type="match status" value="1"/>
</dbReference>
<evidence type="ECO:0000259" key="10">
    <source>
        <dbReference type="PROSITE" id="PS50089"/>
    </source>
</evidence>
<dbReference type="Gene3D" id="3.30.40.10">
    <property type="entry name" value="Zinc/RING finger domain, C3HC4 (zinc finger)"/>
    <property type="match status" value="1"/>
</dbReference>
<gene>
    <name evidence="11" type="ORF">OsJ_05392</name>
</gene>
<sequence length="1881" mass="212319">MSGGAEMIAGAVVQRVAGMLGDNAWERIQLLWNFQEDVQDMKSKMTDLKVALSYADKHSRETDDDALVLRHWLNKYKSVAYDMEDTLDELLTNAMIWENNPCTVKLFFSSINPLIVRITMSSKMRNIRMKLDKIAEDQKKFPSMQLANPTGQDSTDKWRETFIGHTDEIEMVGRAREKKEILIKVLQNDGGQEISIIPVVGLGGMGKTTLAKAVYTDKETHMFDVKAWVHVSMEFQLNKIVSGIISHVEGSTPANIADLQYLKSQLDRILCNKLYLIILDDLWEEGWSKLEKLMEMLQSGKKGSKIIVTTRSEKVVNTLSTIRLSYFHTVDPIKLVGMSIDECWFIMKPRNMENCEFSDLVDIGKEIAQRCSGVPLVAKALGYVMQKHRTREEWMEIKNSNILDTKDDEEGILKGLLLSYYHMPPQLKLCFMYCSMFPMSHVIDHDCLIQQWIALGFIQDTDGQPLQKVAMEYVNELLGMSFLTIFTSPTVLASRMLFKPTLKLHMHDMVHELARHVAGNEFSHTNGAENRNTKRDNLNFHYHLLLNQNETSSAYKSLATKVRALHFRGCDKMHLPKQAFSHTLCLRVLDLGGRQVSELPSSVYKLKLLRYLDASSLRISSFSKSFNHLLNLQALILSNTYLKTLPTNIGCLQKLQYFDLSGCANLNELPTSFGDLSSLLFLNLASCHELEALPMSFGNLNRLQFLSLSDCYKLNSLPESCCQLHDLAHLDLSDCYNLGKLPDCIDQLSKLEYLNMTSCSKVQALPESLCKLTMLRHLNLSYCLRLENLPSCIGDLQLQSLDIQGSFLLRDLPNSIFNMSTLKTVDGTFTYLVSSKVEKLRENLKLEGCCKLDGGSTDLCSRITELKKTHCHELEIQGLEDFKHLEGIEHAILLNSLKLTKLIFSWQPKQYTNETAHHKTVLGMLVPPRSVHHLAIKGYCGIELPKWMLDIRSYLPHLTTIFLHGLMECNRLPPLGCLPHLRALLMTKMPKIKSVGPEFYGDYGSCQKLRMIILASMDNLEEWWTTRSSKQDNELSLIPDLQMLWASDCPKLKFLPYPPRSLTWFIENSNHVLPEHGFGNLTSATYPLHLSIERAPNSREMWRRAQHLSSIESLTLMSIAGLRALPEAIQCFTSLWRLSILGCGELETLPEWLGDYFTCLEEISIDTCPMLSSLPESIRRLTKLKKLRITNCPVLSEKCQGEDRHKIAHILEPIFLLADTVSRVLVTANWRSKPLDFRWHLSLLKKRKGWLSCRSSLSVAAYQAGLNLDICLSVRQVSRWGSEKFRTGGGAHIRESVPPNHMEDYPSGRSKAAIGFLRRGGGFSSRNQSTEERTIQNYDGPGITTRLNPMKTRLSDNQERPRYLRDSFRSSTSMAIHGSSSKVPLRKFGDEKRRQTLLAGVDIAESSSRNAGGKHLEGSNKRIVVDDRSSDVLHTETEGLATEQDQLIAPNAGVSDSASSSDISEHAVESLVRSAAPSSRTRRQKDKELNLGQSGVCSSSCTNRPTISRYAPADVKRPCNHASGVQQHGHNNLDCTSVPNFLPSGCSSGSVYSRRFDAMRKRTSDGGSFSRSRGLSGTASLDDSPPAYPAIAGPRIRTTTTERASQQNALRSRRNFQDSAVSVRTRRPPWGARFRISEEREDGMISQRDSSIGNQQSDQVHSSSEEASTESSSRPFSAELPHAIYSSRGEGSNAFTARRRRSSSLYEERPPQTFHDLFRERNGRRHISIEGIAEVLLALDRIEQEAELTYEQLMVLETNILLGAFTSHDQHSDMRMDIDNMSYEELLALGDRIGSVSTALSEEQFVKCLRRSIYIPVATKANAQVVDDIKCSICQEEYIEGEEVGRLGCEHQYHVCCIHQWLRQKNWCPICKASAEPSTVS</sequence>
<keyword evidence="3" id="KW-0677">Repeat</keyword>
<feature type="compositionally biased region" description="Low complexity" evidence="9">
    <location>
        <begin position="1565"/>
        <end position="1577"/>
    </location>
</feature>
<dbReference type="GO" id="GO:0005524">
    <property type="term" value="F:ATP binding"/>
    <property type="evidence" value="ECO:0007669"/>
    <property type="project" value="UniProtKB-KW"/>
</dbReference>
<dbReference type="Proteomes" id="UP000007752">
    <property type="component" value="Chromosome 2"/>
</dbReference>
<name>B9F2R3_ORYSJ</name>
<dbReference type="Gene3D" id="1.20.5.4130">
    <property type="match status" value="1"/>
</dbReference>
<keyword evidence="5" id="KW-0611">Plant defense</keyword>
<dbReference type="GO" id="GO:0002758">
    <property type="term" value="P:innate immune response-activating signaling pathway"/>
    <property type="evidence" value="ECO:0007669"/>
    <property type="project" value="UniProtKB-ARBA"/>
</dbReference>
<dbReference type="Pfam" id="PF00931">
    <property type="entry name" value="NB-ARC"/>
    <property type="match status" value="1"/>
</dbReference>
<dbReference type="Gene3D" id="3.80.10.10">
    <property type="entry name" value="Ribonuclease Inhibitor"/>
    <property type="match status" value="3"/>
</dbReference>
<dbReference type="Pfam" id="PF25019">
    <property type="entry name" value="LRR_R13L1-DRL21"/>
    <property type="match status" value="1"/>
</dbReference>
<dbReference type="InterPro" id="IPR013083">
    <property type="entry name" value="Znf_RING/FYVE/PHD"/>
</dbReference>
<evidence type="ECO:0000256" key="8">
    <source>
        <dbReference type="PROSITE-ProRule" id="PRU00175"/>
    </source>
</evidence>
<dbReference type="InterPro" id="IPR055414">
    <property type="entry name" value="LRR_R13L4/SHOC2-like"/>
</dbReference>
<dbReference type="InterPro" id="IPR001841">
    <property type="entry name" value="Znf_RING"/>
</dbReference>
<dbReference type="InterPro" id="IPR027417">
    <property type="entry name" value="P-loop_NTPase"/>
</dbReference>
<dbReference type="InterPro" id="IPR002182">
    <property type="entry name" value="NB-ARC"/>
</dbReference>
<keyword evidence="6" id="KW-0067">ATP-binding</keyword>
<dbReference type="PANTHER" id="PTHR36766">
    <property type="entry name" value="PLANT BROAD-SPECTRUM MILDEW RESISTANCE PROTEIN RPW8"/>
    <property type="match status" value="1"/>
</dbReference>
<keyword evidence="7" id="KW-0175">Coiled coil</keyword>
<dbReference type="InterPro" id="IPR056789">
    <property type="entry name" value="LRR_R13L1-DRL21"/>
</dbReference>
<accession>B9F2R3</accession>
<dbReference type="InterPro" id="IPR041118">
    <property type="entry name" value="Rx_N"/>
</dbReference>
<feature type="domain" description="RING-type" evidence="10">
    <location>
        <begin position="1831"/>
        <end position="1872"/>
    </location>
</feature>
<dbReference type="PROSITE" id="PS50089">
    <property type="entry name" value="ZF_RING_2"/>
    <property type="match status" value="1"/>
</dbReference>